<evidence type="ECO:0000256" key="10">
    <source>
        <dbReference type="ARBA" id="ARBA00033445"/>
    </source>
</evidence>
<dbReference type="SUPFAM" id="SSF51445">
    <property type="entry name" value="(Trans)glycosidases"/>
    <property type="match status" value="1"/>
</dbReference>
<feature type="domain" description="Glycoside hydrolase family 2 immunoglobulin-like beta-sandwich" evidence="11">
    <location>
        <begin position="257"/>
        <end position="370"/>
    </location>
</feature>
<dbReference type="InterPro" id="IPR017853">
    <property type="entry name" value="GH"/>
</dbReference>
<evidence type="ECO:0000259" key="11">
    <source>
        <dbReference type="Pfam" id="PF00703"/>
    </source>
</evidence>
<dbReference type="GO" id="GO:0005975">
    <property type="term" value="P:carbohydrate metabolic process"/>
    <property type="evidence" value="ECO:0007669"/>
    <property type="project" value="InterPro"/>
</dbReference>
<dbReference type="Gene3D" id="2.60.40.10">
    <property type="entry name" value="Immunoglobulins"/>
    <property type="match status" value="2"/>
</dbReference>
<dbReference type="FunFam" id="3.20.20.80:FF:000035">
    <property type="entry name" value="Mannosidase beta"/>
    <property type="match status" value="1"/>
</dbReference>
<evidence type="ECO:0000256" key="4">
    <source>
        <dbReference type="ARBA" id="ARBA00012754"/>
    </source>
</evidence>
<keyword evidence="15" id="KW-1185">Reference proteome</keyword>
<dbReference type="GO" id="GO:0005764">
    <property type="term" value="C:lysosome"/>
    <property type="evidence" value="ECO:0007669"/>
    <property type="project" value="UniProtKB-SubCell"/>
</dbReference>
<comment type="subcellular location">
    <subcellularLocation>
        <location evidence="2">Lysosome</location>
    </subcellularLocation>
</comment>
<dbReference type="Gene3D" id="3.20.20.80">
    <property type="entry name" value="Glycosidases"/>
    <property type="match status" value="1"/>
</dbReference>
<dbReference type="SUPFAM" id="SSF49303">
    <property type="entry name" value="beta-Galactosidase/glucuronidase domain"/>
    <property type="match status" value="1"/>
</dbReference>
<dbReference type="InterPro" id="IPR008979">
    <property type="entry name" value="Galactose-bd-like_sf"/>
</dbReference>
<keyword evidence="6" id="KW-0378">Hydrolase</keyword>
<keyword evidence="7" id="KW-0325">Glycoprotein</keyword>
<protein>
    <recommendedName>
        <fullName evidence="4">beta-mannosidase</fullName>
        <ecNumber evidence="4">3.2.1.25</ecNumber>
    </recommendedName>
    <alternativeName>
        <fullName evidence="10">Mannanase</fullName>
    </alternativeName>
</protein>
<comment type="catalytic activity">
    <reaction evidence="1">
        <text>Hydrolysis of terminal, non-reducing beta-D-mannose residues in beta-D-mannosides.</text>
        <dbReference type="EC" id="3.2.1.25"/>
    </reaction>
</comment>
<dbReference type="SUPFAM" id="SSF49785">
    <property type="entry name" value="Galactose-binding domain-like"/>
    <property type="match status" value="1"/>
</dbReference>
<feature type="domain" description="Beta-mannosidase-like galactose-binding" evidence="13">
    <location>
        <begin position="71"/>
        <end position="243"/>
    </location>
</feature>
<dbReference type="EC" id="3.2.1.25" evidence="4"/>
<dbReference type="Proteomes" id="UP000494106">
    <property type="component" value="Unassembled WGS sequence"/>
</dbReference>
<comment type="caution">
    <text evidence="14">The sequence shown here is derived from an EMBL/GenBank/DDBJ whole genome shotgun (WGS) entry which is preliminary data.</text>
</comment>
<name>A0A8S1AH86_ARCPL</name>
<evidence type="ECO:0000256" key="9">
    <source>
        <dbReference type="ARBA" id="ARBA00023295"/>
    </source>
</evidence>
<evidence type="ECO:0000259" key="13">
    <source>
        <dbReference type="Pfam" id="PF22666"/>
    </source>
</evidence>
<evidence type="ECO:0000256" key="8">
    <source>
        <dbReference type="ARBA" id="ARBA00023228"/>
    </source>
</evidence>
<evidence type="ECO:0000313" key="14">
    <source>
        <dbReference type="EMBL" id="CAB3245663.1"/>
    </source>
</evidence>
<dbReference type="EMBL" id="CADEBC010000525">
    <property type="protein sequence ID" value="CAB3245663.1"/>
    <property type="molecule type" value="Genomic_DNA"/>
</dbReference>
<dbReference type="InterPro" id="IPR041625">
    <property type="entry name" value="Beta-mannosidase_Ig"/>
</dbReference>
<evidence type="ECO:0000256" key="6">
    <source>
        <dbReference type="ARBA" id="ARBA00022801"/>
    </source>
</evidence>
<dbReference type="Gene3D" id="2.60.120.260">
    <property type="entry name" value="Galactose-binding domain-like"/>
    <property type="match status" value="1"/>
</dbReference>
<evidence type="ECO:0000313" key="15">
    <source>
        <dbReference type="Proteomes" id="UP000494106"/>
    </source>
</evidence>
<sequence length="928" mass="106960">MVLADTYQELINVTRMSSGTLAEPHSNIQHKVKYKRIYVDLVSIKPTPVKGKAISVIYAENIQLSSNEVAWTFSNGNGSIMGHATVPGGVYSDLKNANIIGDILWDRNDVLTRWVAYDTWTYSVKFNVSAEQLNMRVCQLVFEGLDTIAFVELNDIPVGTGTNMFVRYVYDIKTVIQIGENTLKVTFISPVEAARMRSEKQFIAPECVPGEYNGECHINQLRKMQASFSWDWGPAFPSVGIWKPVYIEMYDSAIIRAITTHTNKYESTWNLKIKAYLETRLKSSEIKGTLVTSLQLEGKQTLKRWLEFNTFTRDDGTAEVDMDLPVSENLIRLWWPNGYGDQVLYNLKVQLSMESNNNEISYANVKIGFRTIELIEENASSKLGNSTSAGTGLTFYFKVNGYPIFMKGSNWIPANVLPELGEKQTDIVDKLLRDARDAHMAMLRVWGGGVYESDYFYDKCDEYGILIWQDFMFACSMYPVDIDFISSVQDEIEQNVLRLQHHPSIAIWAGNNENEVALRGNWYHTQYEFERYKKEYIKLYVDTIKPIVEDVDPGRRYLVSSPSNGLESEKEGYIALNPYDAHYGDTHYYNYMADNWDMNIFPNTRFASEYGFQSLPSLATMRTATNKSEDLSLDSVYSIHRQHSPNGYIFIKNQLQERLKLENTDANYFEKFVFYSQISQAMSIKAETEFYRQSQADWYTMGALYWQLNDIWQAPSWSSIEHGGKWKMLHYFAKSFFAPVLVSPRLRMAGDIDVYLINDRFVPINGSEIIVQLFHWNTLIPTYTKTFPASIGPLSSKLLDIKTDYWEHHKLENIFLKFSFKAPGVKYSPPNYVFPKPLKSIVGLKEPNIQFNVSNIVIRTSDRRLEYSFTFNVDTVVLFLWLETDIGGAFHDNGIIVTEEIFNIVFVCDQYIAPQILRNSLKIQYYMH</sequence>
<accession>A0A8S1AH86</accession>
<dbReference type="PANTHER" id="PTHR43730:SF1">
    <property type="entry name" value="BETA-MANNOSIDASE"/>
    <property type="match status" value="1"/>
</dbReference>
<comment type="similarity">
    <text evidence="3">Belongs to the glycosyl hydrolase 2 family.</text>
</comment>
<gene>
    <name evidence="14" type="ORF">APLA_LOCUS10538</name>
</gene>
<dbReference type="InterPro" id="IPR036156">
    <property type="entry name" value="Beta-gal/glucu_dom_sf"/>
</dbReference>
<dbReference type="Pfam" id="PF22666">
    <property type="entry name" value="Glyco_hydro_2_N2"/>
    <property type="match status" value="1"/>
</dbReference>
<evidence type="ECO:0000256" key="2">
    <source>
        <dbReference type="ARBA" id="ARBA00004371"/>
    </source>
</evidence>
<dbReference type="Pfam" id="PF00703">
    <property type="entry name" value="Glyco_hydro_2"/>
    <property type="match status" value="1"/>
</dbReference>
<evidence type="ECO:0000256" key="5">
    <source>
        <dbReference type="ARBA" id="ARBA00022729"/>
    </source>
</evidence>
<evidence type="ECO:0000256" key="7">
    <source>
        <dbReference type="ARBA" id="ARBA00023180"/>
    </source>
</evidence>
<dbReference type="InterPro" id="IPR006102">
    <property type="entry name" value="Ig-like_GH2"/>
</dbReference>
<feature type="domain" description="Beta-mannosidase Ig-fold" evidence="12">
    <location>
        <begin position="856"/>
        <end position="924"/>
    </location>
</feature>
<reference evidence="14 15" key="1">
    <citation type="submission" date="2020-04" db="EMBL/GenBank/DDBJ databases">
        <authorList>
            <person name="Wallbank WR R."/>
            <person name="Pardo Diaz C."/>
            <person name="Kozak K."/>
            <person name="Martin S."/>
            <person name="Jiggins C."/>
            <person name="Moest M."/>
            <person name="Warren A I."/>
            <person name="Byers J.R.P. K."/>
            <person name="Montejo-Kovacevich G."/>
            <person name="Yen C E."/>
        </authorList>
    </citation>
    <scope>NUCLEOTIDE SEQUENCE [LARGE SCALE GENOMIC DNA]</scope>
</reference>
<dbReference type="FunFam" id="2.60.120.260:FF:000060">
    <property type="entry name" value="Probable beta-mannosidase"/>
    <property type="match status" value="1"/>
</dbReference>
<dbReference type="OrthoDB" id="2866996at2759"/>
<dbReference type="InterPro" id="IPR050887">
    <property type="entry name" value="Beta-mannosidase_GH2"/>
</dbReference>
<proteinExistence type="inferred from homology"/>
<evidence type="ECO:0000256" key="3">
    <source>
        <dbReference type="ARBA" id="ARBA00007401"/>
    </source>
</evidence>
<dbReference type="AlphaFoldDB" id="A0A8S1AH86"/>
<keyword evidence="8" id="KW-0458">Lysosome</keyword>
<dbReference type="InterPro" id="IPR054593">
    <property type="entry name" value="Beta-mannosidase-like_N2"/>
</dbReference>
<evidence type="ECO:0000256" key="1">
    <source>
        <dbReference type="ARBA" id="ARBA00000829"/>
    </source>
</evidence>
<dbReference type="PANTHER" id="PTHR43730">
    <property type="entry name" value="BETA-MANNOSIDASE"/>
    <property type="match status" value="1"/>
</dbReference>
<keyword evidence="5" id="KW-0732">Signal</keyword>
<dbReference type="Pfam" id="PF17753">
    <property type="entry name" value="Ig_mannosidase"/>
    <property type="match status" value="1"/>
</dbReference>
<dbReference type="GO" id="GO:0006516">
    <property type="term" value="P:glycoprotein catabolic process"/>
    <property type="evidence" value="ECO:0007669"/>
    <property type="project" value="TreeGrafter"/>
</dbReference>
<evidence type="ECO:0000259" key="12">
    <source>
        <dbReference type="Pfam" id="PF17753"/>
    </source>
</evidence>
<dbReference type="GO" id="GO:0004567">
    <property type="term" value="F:beta-mannosidase activity"/>
    <property type="evidence" value="ECO:0007669"/>
    <property type="project" value="UniProtKB-EC"/>
</dbReference>
<organism evidence="14 15">
    <name type="scientific">Arctia plantaginis</name>
    <name type="common">Wood tiger moth</name>
    <name type="synonym">Phalaena plantaginis</name>
    <dbReference type="NCBI Taxonomy" id="874455"/>
    <lineage>
        <taxon>Eukaryota</taxon>
        <taxon>Metazoa</taxon>
        <taxon>Ecdysozoa</taxon>
        <taxon>Arthropoda</taxon>
        <taxon>Hexapoda</taxon>
        <taxon>Insecta</taxon>
        <taxon>Pterygota</taxon>
        <taxon>Neoptera</taxon>
        <taxon>Endopterygota</taxon>
        <taxon>Lepidoptera</taxon>
        <taxon>Glossata</taxon>
        <taxon>Ditrysia</taxon>
        <taxon>Noctuoidea</taxon>
        <taxon>Erebidae</taxon>
        <taxon>Arctiinae</taxon>
        <taxon>Arctia</taxon>
    </lineage>
</organism>
<dbReference type="InterPro" id="IPR013783">
    <property type="entry name" value="Ig-like_fold"/>
</dbReference>
<keyword evidence="9" id="KW-0326">Glycosidase</keyword>